<protein>
    <submittedName>
        <fullName evidence="2">Uncharacterized protein</fullName>
    </submittedName>
</protein>
<feature type="compositionally biased region" description="Basic residues" evidence="1">
    <location>
        <begin position="15"/>
        <end position="27"/>
    </location>
</feature>
<evidence type="ECO:0000313" key="3">
    <source>
        <dbReference type="Proteomes" id="UP000015106"/>
    </source>
</evidence>
<dbReference type="Proteomes" id="UP000015106">
    <property type="component" value="Unassembled WGS sequence"/>
</dbReference>
<dbReference type="AlphaFoldDB" id="A0A8R7VGD0"/>
<evidence type="ECO:0000313" key="2">
    <source>
        <dbReference type="EnsemblPlants" id="TuG1812S0001797200.01.T04"/>
    </source>
</evidence>
<sequence>MYISQDELCHGSRYGGRHKQSKAKPARRPGPPSTQPLPPRQNTLACIYKEKKELARMVFTKKKNLLKGWMWAVRGHDLVPGIQKGARAMELQEDGEPCVPPCRALAEAGCRRVRTC</sequence>
<feature type="compositionally biased region" description="Pro residues" evidence="1">
    <location>
        <begin position="28"/>
        <end position="39"/>
    </location>
</feature>
<keyword evidence="3" id="KW-1185">Reference proteome</keyword>
<organism evidence="2 3">
    <name type="scientific">Triticum urartu</name>
    <name type="common">Red wild einkorn</name>
    <name type="synonym">Crithodium urartu</name>
    <dbReference type="NCBI Taxonomy" id="4572"/>
    <lineage>
        <taxon>Eukaryota</taxon>
        <taxon>Viridiplantae</taxon>
        <taxon>Streptophyta</taxon>
        <taxon>Embryophyta</taxon>
        <taxon>Tracheophyta</taxon>
        <taxon>Spermatophyta</taxon>
        <taxon>Magnoliopsida</taxon>
        <taxon>Liliopsida</taxon>
        <taxon>Poales</taxon>
        <taxon>Poaceae</taxon>
        <taxon>BOP clade</taxon>
        <taxon>Pooideae</taxon>
        <taxon>Triticodae</taxon>
        <taxon>Triticeae</taxon>
        <taxon>Triticinae</taxon>
        <taxon>Triticum</taxon>
    </lineage>
</organism>
<name>A0A8R7VGD0_TRIUA</name>
<reference evidence="2" key="2">
    <citation type="submission" date="2022-06" db="UniProtKB">
        <authorList>
            <consortium name="EnsemblPlants"/>
        </authorList>
    </citation>
    <scope>IDENTIFICATION</scope>
</reference>
<reference evidence="3" key="1">
    <citation type="journal article" date="2013" name="Nature">
        <title>Draft genome of the wheat A-genome progenitor Triticum urartu.</title>
        <authorList>
            <person name="Ling H.Q."/>
            <person name="Zhao S."/>
            <person name="Liu D."/>
            <person name="Wang J."/>
            <person name="Sun H."/>
            <person name="Zhang C."/>
            <person name="Fan H."/>
            <person name="Li D."/>
            <person name="Dong L."/>
            <person name="Tao Y."/>
            <person name="Gao C."/>
            <person name="Wu H."/>
            <person name="Li Y."/>
            <person name="Cui Y."/>
            <person name="Guo X."/>
            <person name="Zheng S."/>
            <person name="Wang B."/>
            <person name="Yu K."/>
            <person name="Liang Q."/>
            <person name="Yang W."/>
            <person name="Lou X."/>
            <person name="Chen J."/>
            <person name="Feng M."/>
            <person name="Jian J."/>
            <person name="Zhang X."/>
            <person name="Luo G."/>
            <person name="Jiang Y."/>
            <person name="Liu J."/>
            <person name="Wang Z."/>
            <person name="Sha Y."/>
            <person name="Zhang B."/>
            <person name="Wu H."/>
            <person name="Tang D."/>
            <person name="Shen Q."/>
            <person name="Xue P."/>
            <person name="Zou S."/>
            <person name="Wang X."/>
            <person name="Liu X."/>
            <person name="Wang F."/>
            <person name="Yang Y."/>
            <person name="An X."/>
            <person name="Dong Z."/>
            <person name="Zhang K."/>
            <person name="Zhang X."/>
            <person name="Luo M.C."/>
            <person name="Dvorak J."/>
            <person name="Tong Y."/>
            <person name="Wang J."/>
            <person name="Yang H."/>
            <person name="Li Z."/>
            <person name="Wang D."/>
            <person name="Zhang A."/>
            <person name="Wang J."/>
        </authorList>
    </citation>
    <scope>NUCLEOTIDE SEQUENCE</scope>
    <source>
        <strain evidence="3">cv. G1812</strain>
    </source>
</reference>
<dbReference type="EnsemblPlants" id="TuG1812S0001797200.01.T04">
    <property type="protein sequence ID" value="TuG1812S0001797200.01.T04"/>
    <property type="gene ID" value="TuG1812S0001797200.01"/>
</dbReference>
<proteinExistence type="predicted"/>
<feature type="region of interest" description="Disordered" evidence="1">
    <location>
        <begin position="1"/>
        <end position="42"/>
    </location>
</feature>
<evidence type="ECO:0000256" key="1">
    <source>
        <dbReference type="SAM" id="MobiDB-lite"/>
    </source>
</evidence>
<accession>A0A8R7VGD0</accession>
<dbReference type="Gramene" id="TuG1812S0001797200.01.T04">
    <property type="protein sequence ID" value="TuG1812S0001797200.01.T04"/>
    <property type="gene ID" value="TuG1812S0001797200.01"/>
</dbReference>